<proteinExistence type="inferred from homology"/>
<evidence type="ECO:0000256" key="6">
    <source>
        <dbReference type="ARBA" id="ARBA00023136"/>
    </source>
</evidence>
<keyword evidence="6 9" id="KW-0472">Membrane</keyword>
<evidence type="ECO:0000256" key="8">
    <source>
        <dbReference type="ARBA" id="ARBA00023288"/>
    </source>
</evidence>
<sequence>MKSSLNTTLTASLLTLCLSLSACVSPSGIHGSGLMMSPASLQSAQSLPTEGGRWPDTNWTDAFGDAQLKQLIAEALAANPSLAEARARLAAAQAFNESTQADRLPDVRADYAWTRTRYTENGLIPPPYSGSWQSDNRVVIGASYTLDFWGKLKQADLAALSQVQAQTAETEQVKLTLVTAITRTYNQLAGLYALRDLAQEEKQRREEIEKLTHQRFSSGLDNAIERETSTSLSADSRADIVALNARITATQYKLAALAGAGPDRGLQLARPQQSAFSTPAIPDNLPADLVSRRPDLVAARWRIDSFGHEVESTRADFYPDINLNAALGLNAFGFSRFLESSSRTVAAGPAIHLPIFDAGRLRAQLKLRYAEMDQAIAFYNQTLVSALDEAATDLNRIHTVSDQIAEAQTAATAARKAYAITQGQFDAGLTTQISVLRADLLVLFAERQLINLQTDQRDDAIALAAVLGGGFKSQADPNADLASANRE</sequence>
<dbReference type="InterPro" id="IPR010131">
    <property type="entry name" value="MdtP/NodT-like"/>
</dbReference>
<feature type="chain" id="PRO_5045007025" evidence="9">
    <location>
        <begin position="23"/>
        <end position="487"/>
    </location>
</feature>
<accession>A0ABQ2PQB0</accession>
<evidence type="ECO:0000256" key="2">
    <source>
        <dbReference type="ARBA" id="ARBA00007613"/>
    </source>
</evidence>
<comment type="subcellular location">
    <subcellularLocation>
        <location evidence="9">Cell membrane</location>
        <topology evidence="9">Lipid-anchor</topology>
    </subcellularLocation>
    <subcellularLocation>
        <location evidence="1">Membrane</location>
    </subcellularLocation>
</comment>
<evidence type="ECO:0000256" key="3">
    <source>
        <dbReference type="ARBA" id="ARBA00022452"/>
    </source>
</evidence>
<keyword evidence="11" id="KW-1185">Reference proteome</keyword>
<dbReference type="PROSITE" id="PS51257">
    <property type="entry name" value="PROKAR_LIPOPROTEIN"/>
    <property type="match status" value="1"/>
</dbReference>
<evidence type="ECO:0000256" key="4">
    <source>
        <dbReference type="ARBA" id="ARBA00022692"/>
    </source>
</evidence>
<evidence type="ECO:0000256" key="7">
    <source>
        <dbReference type="ARBA" id="ARBA00023139"/>
    </source>
</evidence>
<keyword evidence="4 9" id="KW-0812">Transmembrane</keyword>
<comment type="caution">
    <text evidence="10">The sequence shown here is derived from an EMBL/GenBank/DDBJ whole genome shotgun (WGS) entry which is preliminary data.</text>
</comment>
<dbReference type="InterPro" id="IPR003423">
    <property type="entry name" value="OMP_efflux"/>
</dbReference>
<evidence type="ECO:0000313" key="11">
    <source>
        <dbReference type="Proteomes" id="UP000621859"/>
    </source>
</evidence>
<keyword evidence="7 9" id="KW-0564">Palmitate</keyword>
<keyword evidence="8 9" id="KW-0449">Lipoprotein</keyword>
<keyword evidence="5 9" id="KW-0732">Signal</keyword>
<dbReference type="NCBIfam" id="TIGR01845">
    <property type="entry name" value="outer_NodT"/>
    <property type="match status" value="1"/>
</dbReference>
<name>A0ABQ2PQB0_9NEIS</name>
<feature type="signal peptide" evidence="9">
    <location>
        <begin position="1"/>
        <end position="22"/>
    </location>
</feature>
<dbReference type="Gene3D" id="2.20.200.10">
    <property type="entry name" value="Outer membrane efflux proteins (OEP)"/>
    <property type="match status" value="1"/>
</dbReference>
<dbReference type="Pfam" id="PF02321">
    <property type="entry name" value="OEP"/>
    <property type="match status" value="2"/>
</dbReference>
<gene>
    <name evidence="10" type="ORF">GCM10010971_34440</name>
</gene>
<evidence type="ECO:0000256" key="5">
    <source>
        <dbReference type="ARBA" id="ARBA00022729"/>
    </source>
</evidence>
<dbReference type="Gene3D" id="1.20.1600.10">
    <property type="entry name" value="Outer membrane efflux proteins (OEP)"/>
    <property type="match status" value="1"/>
</dbReference>
<dbReference type="Proteomes" id="UP000621859">
    <property type="component" value="Unassembled WGS sequence"/>
</dbReference>
<reference evidence="11" key="1">
    <citation type="journal article" date="2019" name="Int. J. Syst. Evol. Microbiol.">
        <title>The Global Catalogue of Microorganisms (GCM) 10K type strain sequencing project: providing services to taxonomists for standard genome sequencing and annotation.</title>
        <authorList>
            <consortium name="The Broad Institute Genomics Platform"/>
            <consortium name="The Broad Institute Genome Sequencing Center for Infectious Disease"/>
            <person name="Wu L."/>
            <person name="Ma J."/>
        </authorList>
    </citation>
    <scope>NUCLEOTIDE SEQUENCE [LARGE SCALE GENOMIC DNA]</scope>
    <source>
        <strain evidence="11">CGMCC 1.8860</strain>
    </source>
</reference>
<dbReference type="PANTHER" id="PTHR30203">
    <property type="entry name" value="OUTER MEMBRANE CATION EFFLUX PROTEIN"/>
    <property type="match status" value="1"/>
</dbReference>
<evidence type="ECO:0000256" key="1">
    <source>
        <dbReference type="ARBA" id="ARBA00004370"/>
    </source>
</evidence>
<dbReference type="RefSeq" id="WP_188696864.1">
    <property type="nucleotide sequence ID" value="NZ_BMLY01000006.1"/>
</dbReference>
<organism evidence="10 11">
    <name type="scientific">Silvimonas amylolytica</name>
    <dbReference type="NCBI Taxonomy" id="449663"/>
    <lineage>
        <taxon>Bacteria</taxon>
        <taxon>Pseudomonadati</taxon>
        <taxon>Pseudomonadota</taxon>
        <taxon>Betaproteobacteria</taxon>
        <taxon>Neisseriales</taxon>
        <taxon>Chitinibacteraceae</taxon>
        <taxon>Silvimonas</taxon>
    </lineage>
</organism>
<dbReference type="SUPFAM" id="SSF56954">
    <property type="entry name" value="Outer membrane efflux proteins (OEP)"/>
    <property type="match status" value="1"/>
</dbReference>
<comment type="similarity">
    <text evidence="2 9">Belongs to the outer membrane factor (OMF) (TC 1.B.17) family.</text>
</comment>
<evidence type="ECO:0000256" key="9">
    <source>
        <dbReference type="RuleBase" id="RU362097"/>
    </source>
</evidence>
<evidence type="ECO:0000313" key="10">
    <source>
        <dbReference type="EMBL" id="GGP27625.1"/>
    </source>
</evidence>
<dbReference type="EMBL" id="BMLY01000006">
    <property type="protein sequence ID" value="GGP27625.1"/>
    <property type="molecule type" value="Genomic_DNA"/>
</dbReference>
<protein>
    <submittedName>
        <fullName evidence="10">MarR family transcriptional regulator</fullName>
    </submittedName>
</protein>
<dbReference type="PANTHER" id="PTHR30203:SF20">
    <property type="entry name" value="MULTIDRUG RESISTANCE OUTER MEMBRANE PROTEIN MDTP-RELATED"/>
    <property type="match status" value="1"/>
</dbReference>
<keyword evidence="3 9" id="KW-1134">Transmembrane beta strand</keyword>